<evidence type="ECO:0000313" key="3">
    <source>
        <dbReference type="Proteomes" id="UP000095651"/>
    </source>
</evidence>
<dbReference type="PANTHER" id="PTHR35339:SF4">
    <property type="entry name" value="LINALOOL DEHYDRATASE_ISOMERASE DOMAIN-CONTAINING PROTEIN"/>
    <property type="match status" value="1"/>
</dbReference>
<dbReference type="Pfam" id="PF10022">
    <property type="entry name" value="DUF2264"/>
    <property type="match status" value="1"/>
</dbReference>
<dbReference type="PANTHER" id="PTHR35339">
    <property type="entry name" value="LINALOOL DEHYDRATASE_ISOMERASE DOMAIN-CONTAINING PROTEIN"/>
    <property type="match status" value="1"/>
</dbReference>
<accession>A0A174CKG1</accession>
<evidence type="ECO:0000259" key="1">
    <source>
        <dbReference type="Pfam" id="PF10022"/>
    </source>
</evidence>
<dbReference type="InterPro" id="IPR049349">
    <property type="entry name" value="DUF2264_N"/>
</dbReference>
<dbReference type="RefSeq" id="WP_055654507.1">
    <property type="nucleotide sequence ID" value="NZ_CABIXC010000004.1"/>
</dbReference>
<protein>
    <submittedName>
        <fullName evidence="2">Uncharacterized protein conserved in bacteria</fullName>
    </submittedName>
</protein>
<dbReference type="EMBL" id="CYZE01000004">
    <property type="protein sequence ID" value="CUO12440.1"/>
    <property type="molecule type" value="Genomic_DNA"/>
</dbReference>
<name>A0A174CKG1_9FIRM</name>
<gene>
    <name evidence="2" type="ORF">ERS852407_01904</name>
</gene>
<dbReference type="AlphaFoldDB" id="A0A174CKG1"/>
<proteinExistence type="predicted"/>
<sequence>MKFEVKNPDYGKSPYTGMTKEHWLEACEFLLEGIFSGIESMEGQPVSRRVEFEVSYPNKNSSPTKASAERFEGLARSFLIAAPLLHNRPEAVICGVSVREYYKTRILEAVTPGNPNYLYGLQELLAMAKEGEDTFQHTCECASLVIGLDQCKGIIWDTYTAEEKDRIASYIREFAYGKTGAHNWRLFNMLILGFLHQEGYEIDRGVMRDHAQTILSYYAGDGWYRDGHRFDYYTPWAFQVYGPIWNRWYGYAEEPWIAGKIEQYANALTDSFLSMFDKEGHVTLWARSGLYRNAASSPFASAYLLNHTNVNPGLARRINSGALLQFITREEVFVNGVPSLGFYGQFLPMVQDYSCAESPFWIANPFVALTYPEEHPFWSAVEENGDWEQLGDWGAESSPHLHSPKGYTETIMNGPGIVSAHLGGNGACEFRTAKGLFKPGDEYIRYYIRLAFHSHYPWEAFDGQGAEAMQYSISYDGAKEALVPNIIMYGGVNDGVLYRKQYFDFYHNFQGGASIDLADFPVAYGHIRVDKMRIPNKPFTLTMGAYGFPEYQAGEKTQVIRRSCDGAEAVILKQDGRQLALVAYTAWESVETKERRGVNPAAENSILAYGKLRREKMYGYEPYVMISAVLSRTDDREWAEDELFPIRTVTFTDEEQCGGYGPVTLLMKDGRTVAVDYEGLEGHLMI</sequence>
<reference evidence="2 3" key="1">
    <citation type="submission" date="2015-09" db="EMBL/GenBank/DDBJ databases">
        <authorList>
            <consortium name="Pathogen Informatics"/>
        </authorList>
    </citation>
    <scope>NUCLEOTIDE SEQUENCE [LARGE SCALE GENOMIC DNA]</scope>
    <source>
        <strain evidence="2 3">2789STDY5608850</strain>
    </source>
</reference>
<evidence type="ECO:0000313" key="2">
    <source>
        <dbReference type="EMBL" id="CUO12440.1"/>
    </source>
</evidence>
<dbReference type="InterPro" id="IPR016624">
    <property type="entry name" value="UCP014753"/>
</dbReference>
<dbReference type="Proteomes" id="UP000095651">
    <property type="component" value="Unassembled WGS sequence"/>
</dbReference>
<organism evidence="2 3">
    <name type="scientific">Hungatella hathewayi</name>
    <dbReference type="NCBI Taxonomy" id="154046"/>
    <lineage>
        <taxon>Bacteria</taxon>
        <taxon>Bacillati</taxon>
        <taxon>Bacillota</taxon>
        <taxon>Clostridia</taxon>
        <taxon>Lachnospirales</taxon>
        <taxon>Lachnospiraceae</taxon>
        <taxon>Hungatella</taxon>
    </lineage>
</organism>
<feature type="domain" description="DUF2264" evidence="1">
    <location>
        <begin position="19"/>
        <end position="384"/>
    </location>
</feature>